<reference evidence="9" key="1">
    <citation type="submission" date="2020-05" db="EMBL/GenBank/DDBJ databases">
        <authorList>
            <person name="Chiriac C."/>
            <person name="Salcher M."/>
            <person name="Ghai R."/>
            <person name="Kavagutti S V."/>
        </authorList>
    </citation>
    <scope>NUCLEOTIDE SEQUENCE</scope>
</reference>
<dbReference type="PANTHER" id="PTHR11241">
    <property type="entry name" value="DEOXYURIDINE 5'-TRIPHOSPHATE NUCLEOTIDOHYDROLASE"/>
    <property type="match status" value="1"/>
</dbReference>
<dbReference type="InterPro" id="IPR036157">
    <property type="entry name" value="dUTPase-like_sf"/>
</dbReference>
<dbReference type="SUPFAM" id="SSF51283">
    <property type="entry name" value="dUTPase-like"/>
    <property type="match status" value="1"/>
</dbReference>
<dbReference type="HAMAP" id="MF_00116">
    <property type="entry name" value="dUTPase_bact"/>
    <property type="match status" value="1"/>
</dbReference>
<dbReference type="AlphaFoldDB" id="A0A6J7XP56"/>
<dbReference type="GO" id="GO:0046081">
    <property type="term" value="P:dUTP catabolic process"/>
    <property type="evidence" value="ECO:0007669"/>
    <property type="project" value="InterPro"/>
</dbReference>
<evidence type="ECO:0000256" key="7">
    <source>
        <dbReference type="ARBA" id="ARBA00023080"/>
    </source>
</evidence>
<dbReference type="GO" id="GO:0006226">
    <property type="term" value="P:dUMP biosynthetic process"/>
    <property type="evidence" value="ECO:0007669"/>
    <property type="project" value="InterPro"/>
</dbReference>
<keyword evidence="6" id="KW-0460">Magnesium</keyword>
<sequence length="146" mass="15345">MSVDILITRLNPDVPLPTYAKGGDAGADLVTCSDVTLAPGERVLVPTGIAIAMPDGYVAFVHPRSGLAIKYGVSIVNSPGTIDAGYRGEIQVILINHDRFESVSFAKGERIAQLIIQKVEKAHFIEVQDLPGSGRGVGGFGSTGKK</sequence>
<dbReference type="FunFam" id="2.70.40.10:FF:000008">
    <property type="entry name" value="Deoxyuridine 5'-triphosphate nucleotidohydrolase"/>
    <property type="match status" value="1"/>
</dbReference>
<evidence type="ECO:0000256" key="2">
    <source>
        <dbReference type="ARBA" id="ARBA00006581"/>
    </source>
</evidence>
<dbReference type="InterPro" id="IPR029054">
    <property type="entry name" value="dUTPase-like"/>
</dbReference>
<dbReference type="NCBIfam" id="NF001862">
    <property type="entry name" value="PRK00601.1"/>
    <property type="match status" value="1"/>
</dbReference>
<keyword evidence="4" id="KW-0479">Metal-binding</keyword>
<organism evidence="9">
    <name type="scientific">freshwater metagenome</name>
    <dbReference type="NCBI Taxonomy" id="449393"/>
    <lineage>
        <taxon>unclassified sequences</taxon>
        <taxon>metagenomes</taxon>
        <taxon>ecological metagenomes</taxon>
    </lineage>
</organism>
<evidence type="ECO:0000259" key="8">
    <source>
        <dbReference type="Pfam" id="PF00692"/>
    </source>
</evidence>
<protein>
    <recommendedName>
        <fullName evidence="3">dUTP diphosphatase</fullName>
        <ecNumber evidence="3">3.6.1.23</ecNumber>
    </recommendedName>
</protein>
<evidence type="ECO:0000256" key="3">
    <source>
        <dbReference type="ARBA" id="ARBA00012379"/>
    </source>
</evidence>
<keyword evidence="5" id="KW-0378">Hydrolase</keyword>
<dbReference type="InterPro" id="IPR033704">
    <property type="entry name" value="dUTPase_trimeric"/>
</dbReference>
<accession>A0A6J7XP56</accession>
<dbReference type="InterPro" id="IPR008181">
    <property type="entry name" value="dUTPase"/>
</dbReference>
<dbReference type="GO" id="GO:0004170">
    <property type="term" value="F:dUTP diphosphatase activity"/>
    <property type="evidence" value="ECO:0007669"/>
    <property type="project" value="UniProtKB-EC"/>
</dbReference>
<dbReference type="Gene3D" id="2.70.40.10">
    <property type="match status" value="1"/>
</dbReference>
<dbReference type="GO" id="GO:0000287">
    <property type="term" value="F:magnesium ion binding"/>
    <property type="evidence" value="ECO:0007669"/>
    <property type="project" value="InterPro"/>
</dbReference>
<evidence type="ECO:0000256" key="5">
    <source>
        <dbReference type="ARBA" id="ARBA00022801"/>
    </source>
</evidence>
<dbReference type="Pfam" id="PF00692">
    <property type="entry name" value="dUTPase"/>
    <property type="match status" value="1"/>
</dbReference>
<comment type="cofactor">
    <cofactor evidence="1">
        <name>Mg(2+)</name>
        <dbReference type="ChEBI" id="CHEBI:18420"/>
    </cofactor>
</comment>
<dbReference type="NCBIfam" id="TIGR00576">
    <property type="entry name" value="dut"/>
    <property type="match status" value="1"/>
</dbReference>
<gene>
    <name evidence="9" type="ORF">UFOPK3554_00084</name>
</gene>
<dbReference type="PANTHER" id="PTHR11241:SF0">
    <property type="entry name" value="DEOXYURIDINE 5'-TRIPHOSPHATE NUCLEOTIDOHYDROLASE"/>
    <property type="match status" value="1"/>
</dbReference>
<dbReference type="EMBL" id="CAFBSG010000001">
    <property type="protein sequence ID" value="CAB5239079.1"/>
    <property type="molecule type" value="Genomic_DNA"/>
</dbReference>
<feature type="domain" description="dUTPase-like" evidence="8">
    <location>
        <begin position="14"/>
        <end position="144"/>
    </location>
</feature>
<comment type="similarity">
    <text evidence="2">Belongs to the dUTPase family.</text>
</comment>
<dbReference type="CDD" id="cd07557">
    <property type="entry name" value="trimeric_dUTPase"/>
    <property type="match status" value="1"/>
</dbReference>
<evidence type="ECO:0000256" key="4">
    <source>
        <dbReference type="ARBA" id="ARBA00022723"/>
    </source>
</evidence>
<name>A0A6J7XP56_9ZZZZ</name>
<dbReference type="EC" id="3.6.1.23" evidence="3"/>
<evidence type="ECO:0000256" key="6">
    <source>
        <dbReference type="ARBA" id="ARBA00022842"/>
    </source>
</evidence>
<keyword evidence="7" id="KW-0546">Nucleotide metabolism</keyword>
<evidence type="ECO:0000313" key="9">
    <source>
        <dbReference type="EMBL" id="CAB5239079.1"/>
    </source>
</evidence>
<evidence type="ECO:0000256" key="1">
    <source>
        <dbReference type="ARBA" id="ARBA00001946"/>
    </source>
</evidence>
<proteinExistence type="inferred from homology"/>